<comment type="caution">
    <text evidence="1">The sequence shown here is derived from an EMBL/GenBank/DDBJ whole genome shotgun (WGS) entry which is preliminary data.</text>
</comment>
<dbReference type="Proteomes" id="UP001597353">
    <property type="component" value="Unassembled WGS sequence"/>
</dbReference>
<evidence type="ECO:0000313" key="1">
    <source>
        <dbReference type="EMBL" id="MFD1911323.1"/>
    </source>
</evidence>
<name>A0ABW4S1W6_9RHOB</name>
<accession>A0ABW4S1W6</accession>
<keyword evidence="2" id="KW-1185">Reference proteome</keyword>
<organism evidence="1 2">
    <name type="scientific">Halodurantibacterium flavum</name>
    <dbReference type="NCBI Taxonomy" id="1382802"/>
    <lineage>
        <taxon>Bacteria</taxon>
        <taxon>Pseudomonadati</taxon>
        <taxon>Pseudomonadota</taxon>
        <taxon>Alphaproteobacteria</taxon>
        <taxon>Rhodobacterales</taxon>
        <taxon>Paracoccaceae</taxon>
        <taxon>Halodurantibacterium</taxon>
    </lineage>
</organism>
<sequence>MPNATHDRLEQIARGAGWDSYTLLLLIGRWAEATGQARPLLGYLKTLAREEDGAPAED</sequence>
<protein>
    <submittedName>
        <fullName evidence="1">Uncharacterized protein</fullName>
    </submittedName>
</protein>
<reference evidence="2" key="1">
    <citation type="journal article" date="2019" name="Int. J. Syst. Evol. Microbiol.">
        <title>The Global Catalogue of Microorganisms (GCM) 10K type strain sequencing project: providing services to taxonomists for standard genome sequencing and annotation.</title>
        <authorList>
            <consortium name="The Broad Institute Genomics Platform"/>
            <consortium name="The Broad Institute Genome Sequencing Center for Infectious Disease"/>
            <person name="Wu L."/>
            <person name="Ma J."/>
        </authorList>
    </citation>
    <scope>NUCLEOTIDE SEQUENCE [LARGE SCALE GENOMIC DNA]</scope>
    <source>
        <strain evidence="2">CGMCC 4.7242</strain>
    </source>
</reference>
<dbReference type="EMBL" id="JBHUGH010000003">
    <property type="protein sequence ID" value="MFD1911323.1"/>
    <property type="molecule type" value="Genomic_DNA"/>
</dbReference>
<dbReference type="RefSeq" id="WP_390259630.1">
    <property type="nucleotide sequence ID" value="NZ_JBHUGH010000003.1"/>
</dbReference>
<proteinExistence type="predicted"/>
<gene>
    <name evidence="1" type="ORF">ACFSGJ_03730</name>
</gene>
<evidence type="ECO:0000313" key="2">
    <source>
        <dbReference type="Proteomes" id="UP001597353"/>
    </source>
</evidence>